<dbReference type="EMBL" id="CP034235">
    <property type="protein sequence ID" value="QGQ98821.1"/>
    <property type="molecule type" value="Genomic_DNA"/>
</dbReference>
<dbReference type="RefSeq" id="WP_155703926.1">
    <property type="nucleotide sequence ID" value="NZ_CP034235.1"/>
</dbReference>
<sequence>MSKQDPINSLGKGFQEGTTSIEKSHLIFPILFYQTLGLTFVFGNQESSSKVMHIMVNSDVDINNININGAIPGMSFVEAESKLGQKKRKLGFLPRMISHTKSNI</sequence>
<reference evidence="2" key="1">
    <citation type="submission" date="2018-11" db="EMBL/GenBank/DDBJ databases">
        <title>Complete genome sequence of Paenibacillus sp. ML311-T8.</title>
        <authorList>
            <person name="Nam Y.-D."/>
            <person name="Kang J."/>
            <person name="Chung W.-H."/>
            <person name="Park Y.S."/>
        </authorList>
    </citation>
    <scope>NUCLEOTIDE SEQUENCE [LARGE SCALE GENOMIC DNA]</scope>
    <source>
        <strain evidence="2">ML311-T8</strain>
    </source>
</reference>
<keyword evidence="2" id="KW-1185">Reference proteome</keyword>
<organism evidence="1 2">
    <name type="scientific">Paenibacillus psychroresistens</name>
    <dbReference type="NCBI Taxonomy" id="1778678"/>
    <lineage>
        <taxon>Bacteria</taxon>
        <taxon>Bacillati</taxon>
        <taxon>Bacillota</taxon>
        <taxon>Bacilli</taxon>
        <taxon>Bacillales</taxon>
        <taxon>Paenibacillaceae</taxon>
        <taxon>Paenibacillus</taxon>
    </lineage>
</organism>
<proteinExistence type="predicted"/>
<protein>
    <submittedName>
        <fullName evidence="1">Uncharacterized protein</fullName>
    </submittedName>
</protein>
<evidence type="ECO:0000313" key="1">
    <source>
        <dbReference type="EMBL" id="QGQ98821.1"/>
    </source>
</evidence>
<accession>A0A6B8RR03</accession>
<name>A0A6B8RR03_9BACL</name>
<dbReference type="AlphaFoldDB" id="A0A6B8RR03"/>
<dbReference type="OrthoDB" id="2002940at2"/>
<dbReference type="KEGG" id="ppsc:EHS13_30055"/>
<evidence type="ECO:0000313" key="2">
    <source>
        <dbReference type="Proteomes" id="UP000426246"/>
    </source>
</evidence>
<dbReference type="Proteomes" id="UP000426246">
    <property type="component" value="Chromosome"/>
</dbReference>
<gene>
    <name evidence="1" type="ORF">EHS13_30055</name>
</gene>